<keyword evidence="3" id="KW-1185">Reference proteome</keyword>
<dbReference type="InterPro" id="IPR045320">
    <property type="entry name" value="JAGGED/SL1-like"/>
</dbReference>
<dbReference type="PANTHER" id="PTHR45730:SF109">
    <property type="entry name" value="ZINC FINGER PROTEIN KNUCKLES"/>
    <property type="match status" value="1"/>
</dbReference>
<organism evidence="3 4">
    <name type="scientific">Cicer arietinum</name>
    <name type="common">Chickpea</name>
    <name type="synonym">Garbanzo</name>
    <dbReference type="NCBI Taxonomy" id="3827"/>
    <lineage>
        <taxon>Eukaryota</taxon>
        <taxon>Viridiplantae</taxon>
        <taxon>Streptophyta</taxon>
        <taxon>Embryophyta</taxon>
        <taxon>Tracheophyta</taxon>
        <taxon>Spermatophyta</taxon>
        <taxon>Magnoliopsida</taxon>
        <taxon>eudicotyledons</taxon>
        <taxon>Gunneridae</taxon>
        <taxon>Pentapetalae</taxon>
        <taxon>rosids</taxon>
        <taxon>fabids</taxon>
        <taxon>Fabales</taxon>
        <taxon>Fabaceae</taxon>
        <taxon>Papilionoideae</taxon>
        <taxon>50 kb inversion clade</taxon>
        <taxon>NPAAA clade</taxon>
        <taxon>Hologalegina</taxon>
        <taxon>IRL clade</taxon>
        <taxon>Cicereae</taxon>
        <taxon>Cicer</taxon>
    </lineage>
</organism>
<dbReference type="AlphaFoldDB" id="A0A1S2XRE2"/>
<dbReference type="InterPro" id="IPR013087">
    <property type="entry name" value="Znf_C2H2_type"/>
</dbReference>
<dbReference type="GO" id="GO:0008270">
    <property type="term" value="F:zinc ion binding"/>
    <property type="evidence" value="ECO:0007669"/>
    <property type="project" value="UniProtKB-KW"/>
</dbReference>
<dbReference type="GO" id="GO:0003700">
    <property type="term" value="F:DNA-binding transcription factor activity"/>
    <property type="evidence" value="ECO:0007669"/>
    <property type="project" value="InterPro"/>
</dbReference>
<reference evidence="3" key="1">
    <citation type="journal article" date="2013" name="Nat. Biotechnol.">
        <title>Draft genome sequence of chickpea (Cicer arietinum) provides a resource for trait improvement.</title>
        <authorList>
            <person name="Varshney R.K."/>
            <person name="Song C."/>
            <person name="Saxena R.K."/>
            <person name="Azam S."/>
            <person name="Yu S."/>
            <person name="Sharpe A.G."/>
            <person name="Cannon S."/>
            <person name="Baek J."/>
            <person name="Rosen B.D."/>
            <person name="Tar'an B."/>
            <person name="Millan T."/>
            <person name="Zhang X."/>
            <person name="Ramsay L.D."/>
            <person name="Iwata A."/>
            <person name="Wang Y."/>
            <person name="Nelson W."/>
            <person name="Farmer A.D."/>
            <person name="Gaur P.M."/>
            <person name="Soderlund C."/>
            <person name="Penmetsa R.V."/>
            <person name="Xu C."/>
            <person name="Bharti A.K."/>
            <person name="He W."/>
            <person name="Winter P."/>
            <person name="Zhao S."/>
            <person name="Hane J.K."/>
            <person name="Carrasquilla-Garcia N."/>
            <person name="Condie J.A."/>
            <person name="Upadhyaya H.D."/>
            <person name="Luo M.C."/>
            <person name="Thudi M."/>
            <person name="Gowda C.L."/>
            <person name="Singh N.P."/>
            <person name="Lichtenzveig J."/>
            <person name="Gali K.K."/>
            <person name="Rubio J."/>
            <person name="Nadarajan N."/>
            <person name="Dolezel J."/>
            <person name="Bansal K.C."/>
            <person name="Xu X."/>
            <person name="Edwards D."/>
            <person name="Zhang G."/>
            <person name="Kahl G."/>
            <person name="Gil J."/>
            <person name="Singh K.B."/>
            <person name="Datta S.K."/>
            <person name="Jackson S.A."/>
            <person name="Wang J."/>
            <person name="Cook D.R."/>
        </authorList>
    </citation>
    <scope>NUCLEOTIDE SEQUENCE [LARGE SCALE GENOMIC DNA]</scope>
    <source>
        <strain evidence="3">cv. CDC Frontier</strain>
    </source>
</reference>
<proteinExistence type="predicted"/>
<dbReference type="Proteomes" id="UP000087171">
    <property type="component" value="Chromosome Ca3"/>
</dbReference>
<dbReference type="RefSeq" id="XP_004493346.1">
    <property type="nucleotide sequence ID" value="XM_004493289.3"/>
</dbReference>
<name>A0A1S2XRE2_CICAR</name>
<dbReference type="STRING" id="3827.A0A1S2XRE2"/>
<feature type="domain" description="C2H2-type" evidence="2">
    <location>
        <begin position="38"/>
        <end position="65"/>
    </location>
</feature>
<gene>
    <name evidence="4" type="primary">LOC101512387</name>
</gene>
<dbReference type="OrthoDB" id="960395at2759"/>
<dbReference type="PANTHER" id="PTHR45730">
    <property type="entry name" value="ZINC FINGER PROTEIN JAGGED"/>
    <property type="match status" value="1"/>
</dbReference>
<dbReference type="PROSITE" id="PS00028">
    <property type="entry name" value="ZINC_FINGER_C2H2_1"/>
    <property type="match status" value="1"/>
</dbReference>
<evidence type="ECO:0000259" key="2">
    <source>
        <dbReference type="PROSITE" id="PS50157"/>
    </source>
</evidence>
<evidence type="ECO:0000313" key="4">
    <source>
        <dbReference type="RefSeq" id="XP_004493346.1"/>
    </source>
</evidence>
<reference evidence="4" key="2">
    <citation type="submission" date="2025-08" db="UniProtKB">
        <authorList>
            <consortium name="RefSeq"/>
        </authorList>
    </citation>
    <scope>IDENTIFICATION</scope>
    <source>
        <tissue evidence="4">Etiolated seedlings</tissue>
    </source>
</reference>
<dbReference type="PROSITE" id="PS50157">
    <property type="entry name" value="ZINC_FINGER_C2H2_2"/>
    <property type="match status" value="1"/>
</dbReference>
<dbReference type="InterPro" id="IPR036236">
    <property type="entry name" value="Znf_C2H2_sf"/>
</dbReference>
<keyword evidence="1" id="KW-0479">Metal-binding</keyword>
<dbReference type="Gene3D" id="3.30.160.60">
    <property type="entry name" value="Classic Zinc Finger"/>
    <property type="match status" value="1"/>
</dbReference>
<sequence>MSGEWYVIRMHEMGEYIFYDMVSRESAKHNCSTITRSFECQFCQRKFYSSQALGGHQNAHKLERAAARRSINNNFSLPPTTTTTTTTTTSSLITYTHPNPQLQHHLPFQPHAHNAPPPQLLHASHHHVDLDLTLRL</sequence>
<dbReference type="SUPFAM" id="SSF57667">
    <property type="entry name" value="beta-beta-alpha zinc fingers"/>
    <property type="match status" value="1"/>
</dbReference>
<keyword evidence="1" id="KW-0863">Zinc-finger</keyword>
<accession>A0A1S2XRE2</accession>
<evidence type="ECO:0000313" key="3">
    <source>
        <dbReference type="Proteomes" id="UP000087171"/>
    </source>
</evidence>
<keyword evidence="1" id="KW-0862">Zinc</keyword>
<dbReference type="KEGG" id="cam:101512387"/>
<dbReference type="GeneID" id="101512387"/>
<dbReference type="PaxDb" id="3827-XP_004493346.1"/>
<protein>
    <submittedName>
        <fullName evidence="4">Zinc finger protein KNUCKLES-like</fullName>
    </submittedName>
</protein>
<evidence type="ECO:0000256" key="1">
    <source>
        <dbReference type="PROSITE-ProRule" id="PRU00042"/>
    </source>
</evidence>